<dbReference type="InterPro" id="IPR015300">
    <property type="entry name" value="DNA-bd_pseudobarrel_sf"/>
</dbReference>
<comment type="subcellular location">
    <subcellularLocation>
        <location evidence="1">Nucleus</location>
    </subcellularLocation>
</comment>
<protein>
    <submittedName>
        <fullName evidence="8">B3 domain-containing protein Os11g0197600</fullName>
    </submittedName>
</protein>
<name>A0A9R0IVD4_SPIOL</name>
<evidence type="ECO:0000256" key="3">
    <source>
        <dbReference type="ARBA" id="ARBA00023125"/>
    </source>
</evidence>
<evidence type="ECO:0000256" key="4">
    <source>
        <dbReference type="ARBA" id="ARBA00023163"/>
    </source>
</evidence>
<reference evidence="8" key="2">
    <citation type="submission" date="2025-08" db="UniProtKB">
        <authorList>
            <consortium name="RefSeq"/>
        </authorList>
    </citation>
    <scope>IDENTIFICATION</scope>
    <source>
        <tissue evidence="8">Leaf</tissue>
    </source>
</reference>
<feature type="domain" description="TF-B3" evidence="6">
    <location>
        <begin position="509"/>
        <end position="602"/>
    </location>
</feature>
<keyword evidence="5" id="KW-0539">Nucleus</keyword>
<dbReference type="GO" id="GO:0003677">
    <property type="term" value="F:DNA binding"/>
    <property type="evidence" value="ECO:0007669"/>
    <property type="project" value="UniProtKB-KW"/>
</dbReference>
<proteinExistence type="predicted"/>
<keyword evidence="4" id="KW-0804">Transcription</keyword>
<sequence>MMTKRMPHFLEVFLPNLSSERLKVPSKFVEHLESRTSGSFTLIGPSGNIWHVDLIEINGHLYFRDGWSTFVNDHSLQCGDTLIFRYNWDSNFNIQIFDQSSCEKDEAFYANCSQEASECNENLGRKRERETEASMLNLVADKKIKGSWMPVHLELPAGNREQKSNMSTKKSQKFKETTSGCDNMTKIIAKASDNEIVLAMPSLNGPDRMTSAVNFKVMNISSKVKKSKKSSKKDQRTDIQKMASISKFVQSRVAHHFTSTFPYFARVMCYSNISGNGTMKVPTHFSTAHFPKSRIKVTLMNLNGDCWMVNSIPTMKRQTTLHTLCGGWLAFVRGNSIKIEDVCIFELMGDFEMRVHVQRHGLEGLGCQIESNSVDVEGFGLGGRHLETAENVAQDTGARLLKDTDQTNEPCTTPNEKYRNITDELPYMQQEAASSACTVDDSTAVQVPACASASSTGTSYDFTPDKHLVCHAGGTMSYQTSGNNQVMHMQPTAGEGSYAPSFTSPFPSFMKVMTSSNVGGSFTMAVPNKFAAEYLPSCKAEVVLCNLRGDSWNVIAARYGQRTKFYGGWMSFVTMNDVKLEDICVFELLDERVLQVRVFKGSHKGPECVYDEVIADDSTASVESTECGVLPDT</sequence>
<organism evidence="7 8">
    <name type="scientific">Spinacia oleracea</name>
    <name type="common">Spinach</name>
    <dbReference type="NCBI Taxonomy" id="3562"/>
    <lineage>
        <taxon>Eukaryota</taxon>
        <taxon>Viridiplantae</taxon>
        <taxon>Streptophyta</taxon>
        <taxon>Embryophyta</taxon>
        <taxon>Tracheophyta</taxon>
        <taxon>Spermatophyta</taxon>
        <taxon>Magnoliopsida</taxon>
        <taxon>eudicotyledons</taxon>
        <taxon>Gunneridae</taxon>
        <taxon>Pentapetalae</taxon>
        <taxon>Caryophyllales</taxon>
        <taxon>Chenopodiaceae</taxon>
        <taxon>Chenopodioideae</taxon>
        <taxon>Anserineae</taxon>
        <taxon>Spinacia</taxon>
    </lineage>
</organism>
<evidence type="ECO:0000259" key="6">
    <source>
        <dbReference type="PROSITE" id="PS50863"/>
    </source>
</evidence>
<dbReference type="Proteomes" id="UP000813463">
    <property type="component" value="Chromosome 5"/>
</dbReference>
<dbReference type="OrthoDB" id="660291at2759"/>
<feature type="domain" description="TF-B3" evidence="6">
    <location>
        <begin position="264"/>
        <end position="361"/>
    </location>
</feature>
<dbReference type="CDD" id="cd10017">
    <property type="entry name" value="B3_DNA"/>
    <property type="match status" value="3"/>
</dbReference>
<dbReference type="GO" id="GO:0005634">
    <property type="term" value="C:nucleus"/>
    <property type="evidence" value="ECO:0007669"/>
    <property type="project" value="UniProtKB-SubCell"/>
</dbReference>
<accession>A0A9R0IVD4</accession>
<dbReference type="Gene3D" id="2.40.330.10">
    <property type="entry name" value="DNA-binding pseudobarrel domain"/>
    <property type="match status" value="3"/>
</dbReference>
<dbReference type="SMART" id="SM01019">
    <property type="entry name" value="B3"/>
    <property type="match status" value="3"/>
</dbReference>
<dbReference type="GeneID" id="110795550"/>
<dbReference type="KEGG" id="soe:110795550"/>
<dbReference type="SUPFAM" id="SSF101936">
    <property type="entry name" value="DNA-binding pseudobarrel domain"/>
    <property type="match status" value="3"/>
</dbReference>
<dbReference type="InterPro" id="IPR003340">
    <property type="entry name" value="B3_DNA-bd"/>
</dbReference>
<evidence type="ECO:0000256" key="1">
    <source>
        <dbReference type="ARBA" id="ARBA00004123"/>
    </source>
</evidence>
<evidence type="ECO:0000313" key="8">
    <source>
        <dbReference type="RefSeq" id="XP_021856259.1"/>
    </source>
</evidence>
<dbReference type="AlphaFoldDB" id="A0A9R0IVD4"/>
<evidence type="ECO:0000313" key="7">
    <source>
        <dbReference type="Proteomes" id="UP000813463"/>
    </source>
</evidence>
<dbReference type="PANTHER" id="PTHR31391:SF106">
    <property type="entry name" value="B3 DOMAIN-CONTAINING PROTEIN OS01G0723500"/>
    <property type="match status" value="1"/>
</dbReference>
<gene>
    <name evidence="8" type="primary">LOC110795550</name>
</gene>
<keyword evidence="3" id="KW-0238">DNA-binding</keyword>
<dbReference type="RefSeq" id="XP_021856259.1">
    <property type="nucleotide sequence ID" value="XM_022000567.2"/>
</dbReference>
<keyword evidence="2" id="KW-0805">Transcription regulation</keyword>
<keyword evidence="7" id="KW-1185">Reference proteome</keyword>
<dbReference type="Pfam" id="PF02362">
    <property type="entry name" value="B3"/>
    <property type="match status" value="3"/>
</dbReference>
<dbReference type="InterPro" id="IPR044837">
    <property type="entry name" value="REM16-like"/>
</dbReference>
<feature type="domain" description="TF-B3" evidence="6">
    <location>
        <begin position="7"/>
        <end position="100"/>
    </location>
</feature>
<dbReference type="PROSITE" id="PS50863">
    <property type="entry name" value="B3"/>
    <property type="match status" value="3"/>
</dbReference>
<dbReference type="PANTHER" id="PTHR31391">
    <property type="entry name" value="B3 DOMAIN-CONTAINING PROTEIN OS11G0197600-RELATED"/>
    <property type="match status" value="1"/>
</dbReference>
<evidence type="ECO:0000256" key="2">
    <source>
        <dbReference type="ARBA" id="ARBA00023015"/>
    </source>
</evidence>
<reference evidence="7" key="1">
    <citation type="journal article" date="2021" name="Nat. Commun.">
        <title>Genomic analyses provide insights into spinach domestication and the genetic basis of agronomic traits.</title>
        <authorList>
            <person name="Cai X."/>
            <person name="Sun X."/>
            <person name="Xu C."/>
            <person name="Sun H."/>
            <person name="Wang X."/>
            <person name="Ge C."/>
            <person name="Zhang Z."/>
            <person name="Wang Q."/>
            <person name="Fei Z."/>
            <person name="Jiao C."/>
            <person name="Wang Q."/>
        </authorList>
    </citation>
    <scope>NUCLEOTIDE SEQUENCE [LARGE SCALE GENOMIC DNA]</scope>
    <source>
        <strain evidence="7">cv. Varoflay</strain>
    </source>
</reference>
<evidence type="ECO:0000256" key="5">
    <source>
        <dbReference type="ARBA" id="ARBA00023242"/>
    </source>
</evidence>